<dbReference type="STRING" id="742152.A0A2H3JGF5"/>
<name>A0A2H3JGF5_WOLCO</name>
<proteinExistence type="inferred from homology"/>
<dbReference type="PROSITE" id="PS51088">
    <property type="entry name" value="TEA_2"/>
    <property type="match status" value="1"/>
</dbReference>
<dbReference type="OMA" id="EKYTPVE"/>
<evidence type="ECO:0000256" key="1">
    <source>
        <dbReference type="ARBA" id="ARBA00008421"/>
    </source>
</evidence>
<feature type="compositionally biased region" description="Basic and acidic residues" evidence="3">
    <location>
        <begin position="52"/>
        <end position="62"/>
    </location>
</feature>
<feature type="non-terminal residue" evidence="5">
    <location>
        <position position="1"/>
    </location>
</feature>
<evidence type="ECO:0000256" key="3">
    <source>
        <dbReference type="SAM" id="MobiDB-lite"/>
    </source>
</evidence>
<gene>
    <name evidence="5" type="ORF">WOLCODRAFT_30998</name>
</gene>
<dbReference type="OrthoDB" id="10006572at2759"/>
<evidence type="ECO:0000313" key="5">
    <source>
        <dbReference type="EMBL" id="PCH35794.1"/>
    </source>
</evidence>
<feature type="domain" description="TEA" evidence="4">
    <location>
        <begin position="1"/>
        <end position="57"/>
    </location>
</feature>
<dbReference type="Pfam" id="PF01285">
    <property type="entry name" value="TEA"/>
    <property type="match status" value="1"/>
</dbReference>
<dbReference type="InterPro" id="IPR038096">
    <property type="entry name" value="TEA/ATTS_sf"/>
</dbReference>
<comment type="similarity">
    <text evidence="1">Belongs to the TEC1 family.</text>
</comment>
<organism evidence="5 6">
    <name type="scientific">Wolfiporia cocos (strain MD-104)</name>
    <name type="common">Brown rot fungus</name>
    <dbReference type="NCBI Taxonomy" id="742152"/>
    <lineage>
        <taxon>Eukaryota</taxon>
        <taxon>Fungi</taxon>
        <taxon>Dikarya</taxon>
        <taxon>Basidiomycota</taxon>
        <taxon>Agaricomycotina</taxon>
        <taxon>Agaricomycetes</taxon>
        <taxon>Polyporales</taxon>
        <taxon>Phaeolaceae</taxon>
        <taxon>Wolfiporia</taxon>
    </lineage>
</organism>
<evidence type="ECO:0000313" key="6">
    <source>
        <dbReference type="Proteomes" id="UP000218811"/>
    </source>
</evidence>
<dbReference type="Proteomes" id="UP000218811">
    <property type="component" value="Unassembled WGS sequence"/>
</dbReference>
<dbReference type="EMBL" id="KB467854">
    <property type="protein sequence ID" value="PCH35794.1"/>
    <property type="molecule type" value="Genomic_DNA"/>
</dbReference>
<feature type="region of interest" description="Disordered" evidence="3">
    <location>
        <begin position="36"/>
        <end position="62"/>
    </location>
</feature>
<dbReference type="GO" id="GO:0003700">
    <property type="term" value="F:DNA-binding transcription factor activity"/>
    <property type="evidence" value="ECO:0007669"/>
    <property type="project" value="InterPro"/>
</dbReference>
<reference evidence="5 6" key="1">
    <citation type="journal article" date="2012" name="Science">
        <title>The Paleozoic origin of enzymatic lignin decomposition reconstructed from 31 fungal genomes.</title>
        <authorList>
            <person name="Floudas D."/>
            <person name="Binder M."/>
            <person name="Riley R."/>
            <person name="Barry K."/>
            <person name="Blanchette R.A."/>
            <person name="Henrissat B."/>
            <person name="Martinez A.T."/>
            <person name="Otillar R."/>
            <person name="Spatafora J.W."/>
            <person name="Yadav J.S."/>
            <person name="Aerts A."/>
            <person name="Benoit I."/>
            <person name="Boyd A."/>
            <person name="Carlson A."/>
            <person name="Copeland A."/>
            <person name="Coutinho P.M."/>
            <person name="de Vries R.P."/>
            <person name="Ferreira P."/>
            <person name="Findley K."/>
            <person name="Foster B."/>
            <person name="Gaskell J."/>
            <person name="Glotzer D."/>
            <person name="Gorecki P."/>
            <person name="Heitman J."/>
            <person name="Hesse C."/>
            <person name="Hori C."/>
            <person name="Igarashi K."/>
            <person name="Jurgens J.A."/>
            <person name="Kallen N."/>
            <person name="Kersten P."/>
            <person name="Kohler A."/>
            <person name="Kuees U."/>
            <person name="Kumar T.K.A."/>
            <person name="Kuo A."/>
            <person name="LaButti K."/>
            <person name="Larrondo L.F."/>
            <person name="Lindquist E."/>
            <person name="Ling A."/>
            <person name="Lombard V."/>
            <person name="Lucas S."/>
            <person name="Lundell T."/>
            <person name="Martin R."/>
            <person name="McLaughlin D.J."/>
            <person name="Morgenstern I."/>
            <person name="Morin E."/>
            <person name="Murat C."/>
            <person name="Nagy L.G."/>
            <person name="Nolan M."/>
            <person name="Ohm R.A."/>
            <person name="Patyshakuliyeva A."/>
            <person name="Rokas A."/>
            <person name="Ruiz-Duenas F.J."/>
            <person name="Sabat G."/>
            <person name="Salamov A."/>
            <person name="Samejima M."/>
            <person name="Schmutz J."/>
            <person name="Slot J.C."/>
            <person name="St John F."/>
            <person name="Stenlid J."/>
            <person name="Sun H."/>
            <person name="Sun S."/>
            <person name="Syed K."/>
            <person name="Tsang A."/>
            <person name="Wiebenga A."/>
            <person name="Young D."/>
            <person name="Pisabarro A."/>
            <person name="Eastwood D.C."/>
            <person name="Martin F."/>
            <person name="Cullen D."/>
            <person name="Grigoriev I.V."/>
            <person name="Hibbett D.S."/>
        </authorList>
    </citation>
    <scope>NUCLEOTIDE SEQUENCE [LARGE SCALE GENOMIC DNA]</scope>
    <source>
        <strain evidence="5 6">MD-104</strain>
    </source>
</reference>
<evidence type="ECO:0000259" key="4">
    <source>
        <dbReference type="PROSITE" id="PS51088"/>
    </source>
</evidence>
<accession>A0A2H3JGF5</accession>
<sequence length="62" mass="7329">GLEKYTPVESRTTRAFGRFPMRNKFISDYIYSRTGKRRTPKQVGSRLQQLRDTAEGKRSEYL</sequence>
<evidence type="ECO:0000256" key="2">
    <source>
        <dbReference type="PROSITE-ProRule" id="PRU00505"/>
    </source>
</evidence>
<feature type="non-terminal residue" evidence="5">
    <location>
        <position position="62"/>
    </location>
</feature>
<dbReference type="AlphaFoldDB" id="A0A2H3JGF5"/>
<feature type="DNA-binding region" description="TEA" evidence="2">
    <location>
        <begin position="1"/>
        <end position="57"/>
    </location>
</feature>
<dbReference type="Gene3D" id="6.10.20.40">
    <property type="entry name" value="TEA/ATTS domain"/>
    <property type="match status" value="1"/>
</dbReference>
<keyword evidence="6" id="KW-1185">Reference proteome</keyword>
<dbReference type="InterPro" id="IPR000818">
    <property type="entry name" value="TEA/ATTS_dom"/>
</dbReference>
<protein>
    <recommendedName>
        <fullName evidence="4">TEA domain-containing protein</fullName>
    </recommendedName>
</protein>